<dbReference type="AlphaFoldDB" id="H1LFV0"/>
<reference evidence="1 2" key="1">
    <citation type="submission" date="2011-09" db="EMBL/GenBank/DDBJ databases">
        <authorList>
            <person name="Weinstock G."/>
            <person name="Sodergren E."/>
            <person name="Clifton S."/>
            <person name="Fulton L."/>
            <person name="Fulton B."/>
            <person name="Courtney L."/>
            <person name="Fronick C."/>
            <person name="Harrison M."/>
            <person name="Strong C."/>
            <person name="Farmer C."/>
            <person name="Delahaunty K."/>
            <person name="Markovic C."/>
            <person name="Hall O."/>
            <person name="Minx P."/>
            <person name="Tomlinson C."/>
            <person name="Mitreva M."/>
            <person name="Hou S."/>
            <person name="Chen J."/>
            <person name="Wollam A."/>
            <person name="Pepin K.H."/>
            <person name="Johnson M."/>
            <person name="Bhonagiri V."/>
            <person name="Zhang X."/>
            <person name="Suruliraj S."/>
            <person name="Warren W."/>
            <person name="Chinwalla A."/>
            <person name="Mardis E.R."/>
            <person name="Wilson R.K."/>
        </authorList>
    </citation>
    <scope>NUCLEOTIDE SEQUENCE [LARGE SCALE GENOMIC DNA]</scope>
    <source>
        <strain evidence="1 2">F0435</strain>
    </source>
</reference>
<dbReference type="Proteomes" id="UP000005025">
    <property type="component" value="Unassembled WGS sequence"/>
</dbReference>
<proteinExistence type="predicted"/>
<gene>
    <name evidence="1" type="ORF">HMPREF9104_01476</name>
</gene>
<protein>
    <submittedName>
        <fullName evidence="1">Uncharacterized protein</fullName>
    </submittedName>
</protein>
<evidence type="ECO:0000313" key="1">
    <source>
        <dbReference type="EMBL" id="EHO51542.1"/>
    </source>
</evidence>
<evidence type="ECO:0000313" key="2">
    <source>
        <dbReference type="Proteomes" id="UP000005025"/>
    </source>
</evidence>
<sequence length="39" mass="4568">MIFTFNLYWANDKLNLSLTFFISQSFQPRVPCAKLEVGK</sequence>
<accession>H1LFV0</accession>
<organism evidence="1 2">
    <name type="scientific">Lentilactobacillus kisonensis F0435</name>
    <dbReference type="NCBI Taxonomy" id="797516"/>
    <lineage>
        <taxon>Bacteria</taxon>
        <taxon>Bacillati</taxon>
        <taxon>Bacillota</taxon>
        <taxon>Bacilli</taxon>
        <taxon>Lactobacillales</taxon>
        <taxon>Lactobacillaceae</taxon>
        <taxon>Lentilactobacillus</taxon>
    </lineage>
</organism>
<dbReference type="HOGENOM" id="CLU_3311774_0_0_9"/>
<dbReference type="EMBL" id="AGRJ01000135">
    <property type="protein sequence ID" value="EHO51542.1"/>
    <property type="molecule type" value="Genomic_DNA"/>
</dbReference>
<name>H1LFV0_9LACO</name>
<comment type="caution">
    <text evidence="1">The sequence shown here is derived from an EMBL/GenBank/DDBJ whole genome shotgun (WGS) entry which is preliminary data.</text>
</comment>